<comment type="subcellular location">
    <subcellularLocation>
        <location evidence="1 14">Cytoplasm</location>
    </subcellularLocation>
</comment>
<dbReference type="Pfam" id="PF08245">
    <property type="entry name" value="Mur_ligase_M"/>
    <property type="match status" value="1"/>
</dbReference>
<name>A0A1W1HE82_9BACT</name>
<dbReference type="GO" id="GO:0009252">
    <property type="term" value="P:peptidoglycan biosynthetic process"/>
    <property type="evidence" value="ECO:0007669"/>
    <property type="project" value="UniProtKB-UniRule"/>
</dbReference>
<dbReference type="EMBL" id="FWEV01000155">
    <property type="protein sequence ID" value="SLM30685.1"/>
    <property type="molecule type" value="Genomic_DNA"/>
</dbReference>
<evidence type="ECO:0000256" key="3">
    <source>
        <dbReference type="ARBA" id="ARBA00012211"/>
    </source>
</evidence>
<evidence type="ECO:0000256" key="9">
    <source>
        <dbReference type="ARBA" id="ARBA00022960"/>
    </source>
</evidence>
<dbReference type="Pfam" id="PF02875">
    <property type="entry name" value="Mur_ligase_C"/>
    <property type="match status" value="1"/>
</dbReference>
<keyword evidence="6 14" id="KW-0132">Cell division</keyword>
<keyword evidence="4 14" id="KW-0963">Cytoplasm</keyword>
<dbReference type="HAMAP" id="MF_00046">
    <property type="entry name" value="MurC"/>
    <property type="match status" value="1"/>
</dbReference>
<evidence type="ECO:0000256" key="8">
    <source>
        <dbReference type="ARBA" id="ARBA00022840"/>
    </source>
</evidence>
<dbReference type="STRING" id="1246637.MTBBW1_2380009"/>
<feature type="domain" description="Mur ligase C-terminal" evidence="16">
    <location>
        <begin position="344"/>
        <end position="466"/>
    </location>
</feature>
<keyword evidence="7 14" id="KW-0547">Nucleotide-binding</keyword>
<dbReference type="RefSeq" id="WP_080809068.1">
    <property type="nucleotide sequence ID" value="NZ_LT828564.1"/>
</dbReference>
<protein>
    <recommendedName>
        <fullName evidence="3 14">UDP-N-acetylmuramate--L-alanine ligase</fullName>
        <ecNumber evidence="3 14">6.3.2.8</ecNumber>
    </recommendedName>
    <alternativeName>
        <fullName evidence="14">UDP-N-acetylmuramoyl-L-alanine synthetase</fullName>
    </alternativeName>
</protein>
<organism evidence="18 19">
    <name type="scientific">Desulfamplus magnetovallimortis</name>
    <dbReference type="NCBI Taxonomy" id="1246637"/>
    <lineage>
        <taxon>Bacteria</taxon>
        <taxon>Pseudomonadati</taxon>
        <taxon>Thermodesulfobacteriota</taxon>
        <taxon>Desulfobacteria</taxon>
        <taxon>Desulfobacterales</taxon>
        <taxon>Desulfobacteraceae</taxon>
        <taxon>Desulfamplus</taxon>
    </lineage>
</organism>
<keyword evidence="11 14" id="KW-0131">Cell cycle</keyword>
<dbReference type="InterPro" id="IPR036565">
    <property type="entry name" value="Mur-like_cat_sf"/>
</dbReference>
<dbReference type="SUPFAM" id="SSF53623">
    <property type="entry name" value="MurD-like peptide ligases, catalytic domain"/>
    <property type="match status" value="1"/>
</dbReference>
<feature type="domain" description="Mur ligase central" evidence="17">
    <location>
        <begin position="110"/>
        <end position="289"/>
    </location>
</feature>
<dbReference type="GO" id="GO:0071555">
    <property type="term" value="P:cell wall organization"/>
    <property type="evidence" value="ECO:0007669"/>
    <property type="project" value="UniProtKB-KW"/>
</dbReference>
<dbReference type="SUPFAM" id="SSF53244">
    <property type="entry name" value="MurD-like peptide ligases, peptide-binding domain"/>
    <property type="match status" value="1"/>
</dbReference>
<keyword evidence="12 14" id="KW-0961">Cell wall biogenesis/degradation</keyword>
<evidence type="ECO:0000256" key="10">
    <source>
        <dbReference type="ARBA" id="ARBA00022984"/>
    </source>
</evidence>
<proteinExistence type="inferred from homology"/>
<dbReference type="InterPro" id="IPR004101">
    <property type="entry name" value="Mur_ligase_C"/>
</dbReference>
<feature type="binding site" evidence="14">
    <location>
        <begin position="112"/>
        <end position="118"/>
    </location>
    <ligand>
        <name>ATP</name>
        <dbReference type="ChEBI" id="CHEBI:30616"/>
    </ligand>
</feature>
<dbReference type="EC" id="6.3.2.8" evidence="3 14"/>
<dbReference type="InterPro" id="IPR050061">
    <property type="entry name" value="MurCDEF_pg_biosynth"/>
</dbReference>
<gene>
    <name evidence="14 18" type="primary">murC</name>
    <name evidence="18" type="ORF">MTBBW1_2380009</name>
</gene>
<evidence type="ECO:0000256" key="6">
    <source>
        <dbReference type="ARBA" id="ARBA00022618"/>
    </source>
</evidence>
<dbReference type="NCBIfam" id="TIGR01082">
    <property type="entry name" value="murC"/>
    <property type="match status" value="1"/>
</dbReference>
<dbReference type="GO" id="GO:0005737">
    <property type="term" value="C:cytoplasm"/>
    <property type="evidence" value="ECO:0007669"/>
    <property type="project" value="UniProtKB-SubCell"/>
</dbReference>
<feature type="domain" description="Mur ligase N-terminal catalytic" evidence="15">
    <location>
        <begin position="7"/>
        <end position="106"/>
    </location>
</feature>
<dbReference type="InterPro" id="IPR036615">
    <property type="entry name" value="Mur_ligase_C_dom_sf"/>
</dbReference>
<evidence type="ECO:0000256" key="2">
    <source>
        <dbReference type="ARBA" id="ARBA00004752"/>
    </source>
</evidence>
<keyword evidence="5 14" id="KW-0436">Ligase</keyword>
<keyword evidence="9 14" id="KW-0133">Cell shape</keyword>
<dbReference type="PANTHER" id="PTHR43445">
    <property type="entry name" value="UDP-N-ACETYLMURAMATE--L-ALANINE LIGASE-RELATED"/>
    <property type="match status" value="1"/>
</dbReference>
<sequence length="479" mass="52590">MYQKNYHIHFTGIGGIGMSGIAELLLTLGYNVSGSDIRISPITDRLESLGATICKGHNENNIKNANVIVTSTAIAHDNPEVTAARNNGIPIIPRAEMLAELMRIKYAIAVSGAHGKTSTTAMIAHILNSAGLDPTVVIGGLLKSLGTNALHGKGEYIVAEADESDGSFLKYAPAIAAVTNIDLEHLDFYKDIEDIKEKFIQFINSVPFYGLAVLCLDNEHIQDILPKIHVRHTTFGLTAQADLQARDISFKDNNGIFQVVHHGETLGNVTLSLAGRHNISNALAAIAVALELNVPFETIKCALEKIEGVKRRMEVKGYIDLKYIDLKYNEHTSGEKIFTDENSSDVIVMDDYGHHPTEIATTLQAIRESRPNRRMVVVFQPHRYTRTRALFDDFTRAFNHSDILISLPIYAASEAPIEGVNSESLCQAIRDHGHKDVLFVPDTESCLTVLKKRISSGDLVLTLGAGNVYRVGEKLLEIM</sequence>
<evidence type="ECO:0000256" key="1">
    <source>
        <dbReference type="ARBA" id="ARBA00004496"/>
    </source>
</evidence>
<dbReference type="Pfam" id="PF01225">
    <property type="entry name" value="Mur_ligase"/>
    <property type="match status" value="1"/>
</dbReference>
<comment type="function">
    <text evidence="14">Cell wall formation.</text>
</comment>
<evidence type="ECO:0000256" key="11">
    <source>
        <dbReference type="ARBA" id="ARBA00023306"/>
    </source>
</evidence>
<evidence type="ECO:0000256" key="12">
    <source>
        <dbReference type="ARBA" id="ARBA00023316"/>
    </source>
</evidence>
<dbReference type="InterPro" id="IPR000713">
    <property type="entry name" value="Mur_ligase_N"/>
</dbReference>
<dbReference type="Gene3D" id="3.40.1190.10">
    <property type="entry name" value="Mur-like, catalytic domain"/>
    <property type="match status" value="1"/>
</dbReference>
<dbReference type="InterPro" id="IPR005758">
    <property type="entry name" value="UDP-N-AcMur_Ala_ligase_MurC"/>
</dbReference>
<evidence type="ECO:0000256" key="5">
    <source>
        <dbReference type="ARBA" id="ARBA00022598"/>
    </source>
</evidence>
<dbReference type="GO" id="GO:0008360">
    <property type="term" value="P:regulation of cell shape"/>
    <property type="evidence" value="ECO:0007669"/>
    <property type="project" value="UniProtKB-KW"/>
</dbReference>
<reference evidence="18 19" key="1">
    <citation type="submission" date="2017-03" db="EMBL/GenBank/DDBJ databases">
        <authorList>
            <person name="Afonso C.L."/>
            <person name="Miller P.J."/>
            <person name="Scott M.A."/>
            <person name="Spackman E."/>
            <person name="Goraichik I."/>
            <person name="Dimitrov K.M."/>
            <person name="Suarez D.L."/>
            <person name="Swayne D.E."/>
        </authorList>
    </citation>
    <scope>NUCLEOTIDE SEQUENCE [LARGE SCALE GENOMIC DNA]</scope>
    <source>
        <strain evidence="18">PRJEB14757</strain>
    </source>
</reference>
<keyword evidence="19" id="KW-1185">Reference proteome</keyword>
<comment type="similarity">
    <text evidence="14">Belongs to the MurCDEF family.</text>
</comment>
<dbReference type="InterPro" id="IPR013221">
    <property type="entry name" value="Mur_ligase_cen"/>
</dbReference>
<evidence type="ECO:0000256" key="13">
    <source>
        <dbReference type="ARBA" id="ARBA00047833"/>
    </source>
</evidence>
<accession>A0A1W1HE82</accession>
<dbReference type="GO" id="GO:0008763">
    <property type="term" value="F:UDP-N-acetylmuramate-L-alanine ligase activity"/>
    <property type="evidence" value="ECO:0007669"/>
    <property type="project" value="UniProtKB-UniRule"/>
</dbReference>
<evidence type="ECO:0000259" key="17">
    <source>
        <dbReference type="Pfam" id="PF08245"/>
    </source>
</evidence>
<dbReference type="Gene3D" id="3.90.190.20">
    <property type="entry name" value="Mur ligase, C-terminal domain"/>
    <property type="match status" value="1"/>
</dbReference>
<keyword evidence="10 14" id="KW-0573">Peptidoglycan synthesis</keyword>
<dbReference type="PANTHER" id="PTHR43445:SF3">
    <property type="entry name" value="UDP-N-ACETYLMURAMATE--L-ALANINE LIGASE"/>
    <property type="match status" value="1"/>
</dbReference>
<dbReference type="SUPFAM" id="SSF51984">
    <property type="entry name" value="MurCD N-terminal domain"/>
    <property type="match status" value="1"/>
</dbReference>
<dbReference type="GO" id="GO:0005524">
    <property type="term" value="F:ATP binding"/>
    <property type="evidence" value="ECO:0007669"/>
    <property type="project" value="UniProtKB-UniRule"/>
</dbReference>
<evidence type="ECO:0000256" key="4">
    <source>
        <dbReference type="ARBA" id="ARBA00022490"/>
    </source>
</evidence>
<comment type="catalytic activity">
    <reaction evidence="13 14">
        <text>UDP-N-acetyl-alpha-D-muramate + L-alanine + ATP = UDP-N-acetyl-alpha-D-muramoyl-L-alanine + ADP + phosphate + H(+)</text>
        <dbReference type="Rhea" id="RHEA:23372"/>
        <dbReference type="ChEBI" id="CHEBI:15378"/>
        <dbReference type="ChEBI" id="CHEBI:30616"/>
        <dbReference type="ChEBI" id="CHEBI:43474"/>
        <dbReference type="ChEBI" id="CHEBI:57972"/>
        <dbReference type="ChEBI" id="CHEBI:70757"/>
        <dbReference type="ChEBI" id="CHEBI:83898"/>
        <dbReference type="ChEBI" id="CHEBI:456216"/>
        <dbReference type="EC" id="6.3.2.8"/>
    </reaction>
</comment>
<dbReference type="Gene3D" id="3.40.50.720">
    <property type="entry name" value="NAD(P)-binding Rossmann-like Domain"/>
    <property type="match status" value="1"/>
</dbReference>
<evidence type="ECO:0000313" key="18">
    <source>
        <dbReference type="EMBL" id="SLM30685.1"/>
    </source>
</evidence>
<comment type="pathway">
    <text evidence="2 14">Cell wall biogenesis; peptidoglycan biosynthesis.</text>
</comment>
<dbReference type="GO" id="GO:0051301">
    <property type="term" value="P:cell division"/>
    <property type="evidence" value="ECO:0007669"/>
    <property type="project" value="UniProtKB-KW"/>
</dbReference>
<evidence type="ECO:0000256" key="7">
    <source>
        <dbReference type="ARBA" id="ARBA00022741"/>
    </source>
</evidence>
<evidence type="ECO:0000259" key="15">
    <source>
        <dbReference type="Pfam" id="PF01225"/>
    </source>
</evidence>
<dbReference type="Proteomes" id="UP000191931">
    <property type="component" value="Unassembled WGS sequence"/>
</dbReference>
<keyword evidence="8 14" id="KW-0067">ATP-binding</keyword>
<evidence type="ECO:0000256" key="14">
    <source>
        <dbReference type="HAMAP-Rule" id="MF_00046"/>
    </source>
</evidence>
<dbReference type="UniPathway" id="UPA00219"/>
<evidence type="ECO:0000313" key="19">
    <source>
        <dbReference type="Proteomes" id="UP000191931"/>
    </source>
</evidence>
<dbReference type="OrthoDB" id="9804126at2"/>
<evidence type="ECO:0000259" key="16">
    <source>
        <dbReference type="Pfam" id="PF02875"/>
    </source>
</evidence>
<dbReference type="AlphaFoldDB" id="A0A1W1HE82"/>